<dbReference type="Pfam" id="PF00027">
    <property type="entry name" value="cNMP_binding"/>
    <property type="match status" value="1"/>
</dbReference>
<evidence type="ECO:0000313" key="2">
    <source>
        <dbReference type="EMBL" id="KAA9327326.1"/>
    </source>
</evidence>
<dbReference type="InterPro" id="IPR018490">
    <property type="entry name" value="cNMP-bd_dom_sf"/>
</dbReference>
<sequence>MEPLINFLSNLAPFTASELEQITSVWNRRQTFNRGEFMVRAGEVETQVHFVLEGTQTIHYLDKGKEICVGFGYPGTILIAYPSFITGKPSEFYVQAIKKTELLSLNYSDWKNLLETLPKFKDVWYQLTQAALLGMMEREVELHLASNQERYERLLKRSPKLLQLIPQRYVASYLKMEPETLSRLKATSVAKLEK</sequence>
<proteinExistence type="predicted"/>
<dbReference type="AlphaFoldDB" id="A0A5N1IQV5"/>
<comment type="caution">
    <text evidence="2">The sequence shown here is derived from an EMBL/GenBank/DDBJ whole genome shotgun (WGS) entry which is preliminary data.</text>
</comment>
<evidence type="ECO:0000259" key="1">
    <source>
        <dbReference type="PROSITE" id="PS50042"/>
    </source>
</evidence>
<accession>A0A5N1IQV5</accession>
<dbReference type="InterPro" id="IPR000595">
    <property type="entry name" value="cNMP-bd_dom"/>
</dbReference>
<dbReference type="Proteomes" id="UP000326570">
    <property type="component" value="Unassembled WGS sequence"/>
</dbReference>
<dbReference type="PROSITE" id="PS50042">
    <property type="entry name" value="CNMP_BINDING_3"/>
    <property type="match status" value="1"/>
</dbReference>
<keyword evidence="3" id="KW-1185">Reference proteome</keyword>
<dbReference type="RefSeq" id="WP_150904830.1">
    <property type="nucleotide sequence ID" value="NZ_VTWT01000009.1"/>
</dbReference>
<dbReference type="SUPFAM" id="SSF51206">
    <property type="entry name" value="cAMP-binding domain-like"/>
    <property type="match status" value="1"/>
</dbReference>
<reference evidence="2 3" key="1">
    <citation type="submission" date="2019-09" db="EMBL/GenBank/DDBJ databases">
        <title>Genome sequence of Adhaeribacter sp. M2.</title>
        <authorList>
            <person name="Srinivasan S."/>
        </authorList>
    </citation>
    <scope>NUCLEOTIDE SEQUENCE [LARGE SCALE GENOMIC DNA]</scope>
    <source>
        <strain evidence="2 3">M2</strain>
    </source>
</reference>
<dbReference type="Gene3D" id="2.60.120.10">
    <property type="entry name" value="Jelly Rolls"/>
    <property type="match status" value="1"/>
</dbReference>
<name>A0A5N1IQV5_9BACT</name>
<evidence type="ECO:0000313" key="3">
    <source>
        <dbReference type="Proteomes" id="UP000326570"/>
    </source>
</evidence>
<dbReference type="EMBL" id="VTWT01000009">
    <property type="protein sequence ID" value="KAA9327326.1"/>
    <property type="molecule type" value="Genomic_DNA"/>
</dbReference>
<gene>
    <name evidence="2" type="ORF">F0P94_15525</name>
</gene>
<dbReference type="InterPro" id="IPR014710">
    <property type="entry name" value="RmlC-like_jellyroll"/>
</dbReference>
<dbReference type="CDD" id="cd00038">
    <property type="entry name" value="CAP_ED"/>
    <property type="match status" value="1"/>
</dbReference>
<feature type="domain" description="Cyclic nucleotide-binding" evidence="1">
    <location>
        <begin position="10"/>
        <end position="114"/>
    </location>
</feature>
<organism evidence="2 3">
    <name type="scientific">Adhaeribacter soli</name>
    <dbReference type="NCBI Taxonomy" id="2607655"/>
    <lineage>
        <taxon>Bacteria</taxon>
        <taxon>Pseudomonadati</taxon>
        <taxon>Bacteroidota</taxon>
        <taxon>Cytophagia</taxon>
        <taxon>Cytophagales</taxon>
        <taxon>Hymenobacteraceae</taxon>
        <taxon>Adhaeribacter</taxon>
    </lineage>
</organism>
<protein>
    <submittedName>
        <fullName evidence="2">Crp/Fnr family transcriptional regulator</fullName>
    </submittedName>
</protein>